<evidence type="ECO:0000256" key="3">
    <source>
        <dbReference type="ARBA" id="ARBA00022763"/>
    </source>
</evidence>
<name>A0A1H2Z5P8_9FIRM</name>
<dbReference type="HAMAP" id="MF_00152">
    <property type="entry name" value="Nfo"/>
    <property type="match status" value="1"/>
</dbReference>
<dbReference type="InterPro" id="IPR001719">
    <property type="entry name" value="AP_endonuc_2"/>
</dbReference>
<feature type="binding site" evidence="7">
    <location>
        <position position="210"/>
    </location>
    <ligand>
        <name>Zn(2+)</name>
        <dbReference type="ChEBI" id="CHEBI:29105"/>
        <label>2</label>
    </ligand>
</feature>
<feature type="binding site" evidence="7">
    <location>
        <position position="141"/>
    </location>
    <ligand>
        <name>Zn(2+)</name>
        <dbReference type="ChEBI" id="CHEBI:29105"/>
        <label>2</label>
    </ligand>
</feature>
<dbReference type="Proteomes" id="UP000198828">
    <property type="component" value="Unassembled WGS sequence"/>
</dbReference>
<feature type="binding site" evidence="7">
    <location>
        <position position="178"/>
    </location>
    <ligand>
        <name>Zn(2+)</name>
        <dbReference type="ChEBI" id="CHEBI:29105"/>
        <label>3</label>
    </ligand>
</feature>
<proteinExistence type="inferred from homology"/>
<feature type="binding site" evidence="7">
    <location>
        <position position="175"/>
    </location>
    <ligand>
        <name>Zn(2+)</name>
        <dbReference type="ChEBI" id="CHEBI:29105"/>
        <label>2</label>
    </ligand>
</feature>
<keyword evidence="3 7" id="KW-0227">DNA damage</keyword>
<feature type="binding site" evidence="7">
    <location>
        <position position="223"/>
    </location>
    <ligand>
        <name>Zn(2+)</name>
        <dbReference type="ChEBI" id="CHEBI:29105"/>
        <label>3</label>
    </ligand>
</feature>
<dbReference type="GO" id="GO:0003677">
    <property type="term" value="F:DNA binding"/>
    <property type="evidence" value="ECO:0007669"/>
    <property type="project" value="InterPro"/>
</dbReference>
<evidence type="ECO:0000256" key="5">
    <source>
        <dbReference type="ARBA" id="ARBA00022833"/>
    </source>
</evidence>
<keyword evidence="10" id="KW-1185">Reference proteome</keyword>
<evidence type="ECO:0000256" key="4">
    <source>
        <dbReference type="ARBA" id="ARBA00022801"/>
    </source>
</evidence>
<dbReference type="PROSITE" id="PS00729">
    <property type="entry name" value="AP_NUCLEASE_F2_1"/>
    <property type="match status" value="1"/>
</dbReference>
<dbReference type="InterPro" id="IPR013022">
    <property type="entry name" value="Xyl_isomerase-like_TIM-brl"/>
</dbReference>
<dbReference type="GO" id="GO:0008270">
    <property type="term" value="F:zinc ion binding"/>
    <property type="evidence" value="ECO:0007669"/>
    <property type="project" value="UniProtKB-UniRule"/>
</dbReference>
<dbReference type="CDD" id="cd00019">
    <property type="entry name" value="AP2Ec"/>
    <property type="match status" value="1"/>
</dbReference>
<dbReference type="SUPFAM" id="SSF51658">
    <property type="entry name" value="Xylose isomerase-like"/>
    <property type="match status" value="1"/>
</dbReference>
<feature type="binding site" evidence="7">
    <location>
        <position position="141"/>
    </location>
    <ligand>
        <name>Zn(2+)</name>
        <dbReference type="ChEBI" id="CHEBI:29105"/>
        <label>1</label>
    </ligand>
</feature>
<reference evidence="9 10" key="1">
    <citation type="submission" date="2016-10" db="EMBL/GenBank/DDBJ databases">
        <authorList>
            <person name="de Groot N.N."/>
        </authorList>
    </citation>
    <scope>NUCLEOTIDE SEQUENCE [LARGE SCALE GENOMIC DNA]</scope>
    <source>
        <strain evidence="9 10">DSM 23310</strain>
    </source>
</reference>
<comment type="catalytic activity">
    <reaction evidence="7">
        <text>Endonucleolytic cleavage to 5'-phosphooligonucleotide end-products.</text>
        <dbReference type="EC" id="3.1.21.2"/>
    </reaction>
</comment>
<sequence>MLIGCHLTIARGYKKAAELALDIGANVFQFFSRNPRGSSNRELDLEDVEGMREILRKHDFGPLLAHAPYIINLASHKDKTYGMAKRILKEDYKRANEISIPYFNFHPGNHVGMGVEYGIQRIIDALNEIITGNETTMILLETMSGKGTEIGRNFQELKAIIGGVKYDELVGVCLDTCHVYSAGYDIVGDLDGVLEEFDEIVGLERLKAIHLNDSMIEFDSNKDRHARLGEGTIGLDAIKNIINHPLLKDLPFYLETPNELEGYKKEIELLKELRD</sequence>
<comment type="function">
    <text evidence="7">Endonuclease IV plays a role in DNA repair. It cleaves phosphodiester bonds at apurinic or apyrimidinic (AP) sites, generating a 3'-hydroxyl group and a 5'-terminal sugar phosphate.</text>
</comment>
<dbReference type="OrthoDB" id="9805666at2"/>
<dbReference type="PROSITE" id="PS51432">
    <property type="entry name" value="AP_NUCLEASE_F2_4"/>
    <property type="match status" value="1"/>
</dbReference>
<dbReference type="FunFam" id="3.20.20.150:FF:000001">
    <property type="entry name" value="Probable endonuclease 4"/>
    <property type="match status" value="1"/>
</dbReference>
<evidence type="ECO:0000256" key="2">
    <source>
        <dbReference type="ARBA" id="ARBA00022723"/>
    </source>
</evidence>
<evidence type="ECO:0000256" key="1">
    <source>
        <dbReference type="ARBA" id="ARBA00005340"/>
    </source>
</evidence>
<protein>
    <recommendedName>
        <fullName evidence="7">Probable endonuclease 4</fullName>
        <ecNumber evidence="7">3.1.21.2</ecNumber>
    </recommendedName>
    <alternativeName>
        <fullName evidence="7">Endodeoxyribonuclease IV</fullName>
    </alternativeName>
    <alternativeName>
        <fullName evidence="7">Endonuclease IV</fullName>
    </alternativeName>
</protein>
<dbReference type="SMART" id="SM00518">
    <property type="entry name" value="AP2Ec"/>
    <property type="match status" value="1"/>
</dbReference>
<keyword evidence="6 7" id="KW-0234">DNA repair</keyword>
<keyword evidence="7 9" id="KW-0255">Endonuclease</keyword>
<comment type="similarity">
    <text evidence="1 7">Belongs to the AP endonuclease 2 family.</text>
</comment>
<dbReference type="GO" id="GO:0008081">
    <property type="term" value="F:phosphoric diester hydrolase activity"/>
    <property type="evidence" value="ECO:0007669"/>
    <property type="project" value="TreeGrafter"/>
</dbReference>
<gene>
    <name evidence="7" type="primary">nfo</name>
    <name evidence="9" type="ORF">SAMN05660923_01733</name>
</gene>
<comment type="cofactor">
    <cofactor evidence="7">
        <name>Zn(2+)</name>
        <dbReference type="ChEBI" id="CHEBI:29105"/>
    </cofactor>
    <text evidence="7">Binds 3 Zn(2+) ions.</text>
</comment>
<dbReference type="EMBL" id="FNNG01000007">
    <property type="protein sequence ID" value="SDX12657.1"/>
    <property type="molecule type" value="Genomic_DNA"/>
</dbReference>
<feature type="binding site" evidence="7">
    <location>
        <position position="225"/>
    </location>
    <ligand>
        <name>Zn(2+)</name>
        <dbReference type="ChEBI" id="CHEBI:29105"/>
        <label>3</label>
    </ligand>
</feature>
<feature type="domain" description="Xylose isomerase-like TIM barrel" evidence="8">
    <location>
        <begin position="18"/>
        <end position="273"/>
    </location>
</feature>
<dbReference type="GO" id="GO:0003906">
    <property type="term" value="F:DNA-(apurinic or apyrimidinic site) endonuclease activity"/>
    <property type="evidence" value="ECO:0007669"/>
    <property type="project" value="TreeGrafter"/>
</dbReference>
<dbReference type="Gene3D" id="3.20.20.150">
    <property type="entry name" value="Divalent-metal-dependent TIM barrel enzymes"/>
    <property type="match status" value="1"/>
</dbReference>
<evidence type="ECO:0000256" key="6">
    <source>
        <dbReference type="ARBA" id="ARBA00023204"/>
    </source>
</evidence>
<dbReference type="EC" id="3.1.21.2" evidence="7"/>
<dbReference type="NCBIfam" id="TIGR00587">
    <property type="entry name" value="nfo"/>
    <property type="match status" value="1"/>
</dbReference>
<dbReference type="Pfam" id="PF01261">
    <property type="entry name" value="AP_endonuc_2"/>
    <property type="match status" value="1"/>
</dbReference>
<evidence type="ECO:0000313" key="10">
    <source>
        <dbReference type="Proteomes" id="UP000198828"/>
    </source>
</evidence>
<feature type="binding site" evidence="7">
    <location>
        <position position="106"/>
    </location>
    <ligand>
        <name>Zn(2+)</name>
        <dbReference type="ChEBI" id="CHEBI:29105"/>
        <label>1</label>
    </ligand>
</feature>
<dbReference type="GO" id="GO:0006284">
    <property type="term" value="P:base-excision repair"/>
    <property type="evidence" value="ECO:0007669"/>
    <property type="project" value="TreeGrafter"/>
</dbReference>
<dbReference type="InterPro" id="IPR036237">
    <property type="entry name" value="Xyl_isomerase-like_sf"/>
</dbReference>
<dbReference type="AlphaFoldDB" id="A0A1H2Z5P8"/>
<dbReference type="PANTHER" id="PTHR21445">
    <property type="entry name" value="ENDONUCLEASE IV ENDODEOXYRIBONUCLEASE IV"/>
    <property type="match status" value="1"/>
</dbReference>
<dbReference type="GO" id="GO:0008833">
    <property type="term" value="F:deoxyribonuclease IV (phage-T4-induced) activity"/>
    <property type="evidence" value="ECO:0007669"/>
    <property type="project" value="UniProtKB-UniRule"/>
</dbReference>
<feature type="binding site" evidence="7">
    <location>
        <position position="255"/>
    </location>
    <ligand>
        <name>Zn(2+)</name>
        <dbReference type="ChEBI" id="CHEBI:29105"/>
        <label>2</label>
    </ligand>
</feature>
<evidence type="ECO:0000256" key="7">
    <source>
        <dbReference type="HAMAP-Rule" id="MF_00152"/>
    </source>
</evidence>
<feature type="binding site" evidence="7">
    <location>
        <position position="66"/>
    </location>
    <ligand>
        <name>Zn(2+)</name>
        <dbReference type="ChEBI" id="CHEBI:29105"/>
        <label>1</label>
    </ligand>
</feature>
<dbReference type="InterPro" id="IPR018246">
    <property type="entry name" value="AP_endonuc_F2_Zn_BS"/>
</dbReference>
<keyword evidence="5 7" id="KW-0862">Zinc</keyword>
<evidence type="ECO:0000313" key="9">
    <source>
        <dbReference type="EMBL" id="SDX12657.1"/>
    </source>
</evidence>
<evidence type="ECO:0000259" key="8">
    <source>
        <dbReference type="Pfam" id="PF01261"/>
    </source>
</evidence>
<dbReference type="PROSITE" id="PS00730">
    <property type="entry name" value="AP_NUCLEASE_F2_2"/>
    <property type="match status" value="1"/>
</dbReference>
<dbReference type="RefSeq" id="WP_093752817.1">
    <property type="nucleotide sequence ID" value="NZ_BSYN01000003.1"/>
</dbReference>
<keyword evidence="2 7" id="KW-0479">Metal-binding</keyword>
<dbReference type="PANTHER" id="PTHR21445:SF0">
    <property type="entry name" value="APURINIC-APYRIMIDINIC ENDONUCLEASE"/>
    <property type="match status" value="1"/>
</dbReference>
<organism evidence="9 10">
    <name type="scientific">Tepidimicrobium xylanilyticum</name>
    <dbReference type="NCBI Taxonomy" id="1123352"/>
    <lineage>
        <taxon>Bacteria</taxon>
        <taxon>Bacillati</taxon>
        <taxon>Bacillota</taxon>
        <taxon>Tissierellia</taxon>
        <taxon>Tissierellales</taxon>
        <taxon>Tepidimicrobiaceae</taxon>
        <taxon>Tepidimicrobium</taxon>
    </lineage>
</organism>
<keyword evidence="7" id="KW-0540">Nuclease</keyword>
<keyword evidence="4 7" id="KW-0378">Hydrolase</keyword>
<accession>A0A1H2Z5P8</accession>